<evidence type="ECO:0000259" key="12">
    <source>
        <dbReference type="Pfam" id="PF02770"/>
    </source>
</evidence>
<protein>
    <recommendedName>
        <fullName evidence="9">3-methylmercaptopropionyl-CoA dehydrogenase</fullName>
        <ecNumber evidence="8">1.3.99.41</ecNumber>
    </recommendedName>
</protein>
<dbReference type="PANTHER" id="PTHR42803">
    <property type="entry name" value="ACYL-COA DEHYDROGENASE"/>
    <property type="match status" value="1"/>
</dbReference>
<keyword evidence="3 10" id="KW-0285">Flavoprotein</keyword>
<evidence type="ECO:0000256" key="8">
    <source>
        <dbReference type="ARBA" id="ARBA00066694"/>
    </source>
</evidence>
<dbReference type="FunFam" id="2.40.110.10:FF:000031">
    <property type="entry name" value="Acyl-CoA dehydrogenase, putative"/>
    <property type="match status" value="1"/>
</dbReference>
<dbReference type="InterPro" id="IPR025878">
    <property type="entry name" value="Acyl-CoA_dh-like_C_dom"/>
</dbReference>
<dbReference type="EMBL" id="SMAP01000001">
    <property type="protein sequence ID" value="TCT26113.1"/>
    <property type="molecule type" value="Genomic_DNA"/>
</dbReference>
<dbReference type="InterPro" id="IPR006091">
    <property type="entry name" value="Acyl-CoA_Oxase/DH_mid-dom"/>
</dbReference>
<evidence type="ECO:0000259" key="13">
    <source>
        <dbReference type="Pfam" id="PF02771"/>
    </source>
</evidence>
<gene>
    <name evidence="15" type="ORF">EDC34_101440</name>
</gene>
<dbReference type="Gene3D" id="1.10.540.10">
    <property type="entry name" value="Acyl-CoA dehydrogenase/oxidase, N-terminal domain"/>
    <property type="match status" value="1"/>
</dbReference>
<keyword evidence="4 10" id="KW-0274">FAD</keyword>
<evidence type="ECO:0000313" key="16">
    <source>
        <dbReference type="Proteomes" id="UP000295414"/>
    </source>
</evidence>
<dbReference type="OrthoDB" id="9764895at2"/>
<dbReference type="Gene3D" id="1.20.140.10">
    <property type="entry name" value="Butyryl-CoA Dehydrogenase, subunit A, domain 3"/>
    <property type="match status" value="1"/>
</dbReference>
<feature type="domain" description="Acyl-CoA dehydrogenase/oxidase C-terminal" evidence="11">
    <location>
        <begin position="284"/>
        <end position="450"/>
    </location>
</feature>
<dbReference type="InterPro" id="IPR036250">
    <property type="entry name" value="AcylCo_DH-like_C"/>
</dbReference>
<comment type="catalytic activity">
    <reaction evidence="6">
        <text>3-(methylsulfanyl)propanoyl-CoA + oxidized [electron-transfer flavoprotein] + H(+) = 3-(methylsulfanyl)acryloyl-CoA + reduced [electron-transfer flavoprotein]</text>
        <dbReference type="Rhea" id="RHEA:52612"/>
        <dbReference type="Rhea" id="RHEA-COMP:10685"/>
        <dbReference type="Rhea" id="RHEA-COMP:10686"/>
        <dbReference type="ChEBI" id="CHEBI:15378"/>
        <dbReference type="ChEBI" id="CHEBI:57692"/>
        <dbReference type="ChEBI" id="CHEBI:58307"/>
        <dbReference type="ChEBI" id="CHEBI:82815"/>
        <dbReference type="ChEBI" id="CHEBI:84994"/>
        <dbReference type="EC" id="1.3.99.41"/>
    </reaction>
    <physiologicalReaction direction="left-to-right" evidence="6">
        <dbReference type="Rhea" id="RHEA:52613"/>
    </physiologicalReaction>
</comment>
<dbReference type="InterPro" id="IPR009100">
    <property type="entry name" value="AcylCoA_DH/oxidase_NM_dom_sf"/>
</dbReference>
<evidence type="ECO:0000259" key="14">
    <source>
        <dbReference type="Pfam" id="PF12806"/>
    </source>
</evidence>
<dbReference type="InterPro" id="IPR052166">
    <property type="entry name" value="Diverse_Acyl-CoA_DH"/>
</dbReference>
<evidence type="ECO:0000256" key="2">
    <source>
        <dbReference type="ARBA" id="ARBA00009347"/>
    </source>
</evidence>
<dbReference type="InterPro" id="IPR046373">
    <property type="entry name" value="Acyl-CoA_Oxase/DH_mid-dom_sf"/>
</dbReference>
<reference evidence="15 16" key="1">
    <citation type="submission" date="2019-03" db="EMBL/GenBank/DDBJ databases">
        <title>Genomic Encyclopedia of Type Strains, Phase IV (KMG-IV): sequencing the most valuable type-strain genomes for metagenomic binning, comparative biology and taxonomic classification.</title>
        <authorList>
            <person name="Goeker M."/>
        </authorList>
    </citation>
    <scope>NUCLEOTIDE SEQUENCE [LARGE SCALE GENOMIC DNA]</scope>
    <source>
        <strain evidence="15 16">DSM 13605</strain>
    </source>
</reference>
<dbReference type="Proteomes" id="UP000295414">
    <property type="component" value="Unassembled WGS sequence"/>
</dbReference>
<feature type="domain" description="Acyl-CoA oxidase/dehydrogenase middle" evidence="12">
    <location>
        <begin position="164"/>
        <end position="272"/>
    </location>
</feature>
<evidence type="ECO:0000256" key="7">
    <source>
        <dbReference type="ARBA" id="ARBA00058683"/>
    </source>
</evidence>
<comment type="cofactor">
    <cofactor evidence="1 10">
        <name>FAD</name>
        <dbReference type="ChEBI" id="CHEBI:57692"/>
    </cofactor>
</comment>
<keyword evidence="5 10" id="KW-0560">Oxidoreductase</keyword>
<dbReference type="Pfam" id="PF02771">
    <property type="entry name" value="Acyl-CoA_dh_N"/>
    <property type="match status" value="1"/>
</dbReference>
<dbReference type="Gene3D" id="2.40.110.10">
    <property type="entry name" value="Butyryl-CoA Dehydrogenase, subunit A, domain 2"/>
    <property type="match status" value="1"/>
</dbReference>
<dbReference type="SUPFAM" id="SSF56645">
    <property type="entry name" value="Acyl-CoA dehydrogenase NM domain-like"/>
    <property type="match status" value="1"/>
</dbReference>
<dbReference type="InterPro" id="IPR013786">
    <property type="entry name" value="AcylCoA_DH/ox_N"/>
</dbReference>
<evidence type="ECO:0000256" key="10">
    <source>
        <dbReference type="RuleBase" id="RU362125"/>
    </source>
</evidence>
<dbReference type="Pfam" id="PF12806">
    <property type="entry name" value="Acyl-CoA_dh_C"/>
    <property type="match status" value="1"/>
</dbReference>
<feature type="domain" description="Acyl-CoA dehydrogenase/oxidase N-terminal" evidence="13">
    <location>
        <begin position="40"/>
        <end position="158"/>
    </location>
</feature>
<dbReference type="EC" id="1.3.99.41" evidence="8"/>
<evidence type="ECO:0000256" key="1">
    <source>
        <dbReference type="ARBA" id="ARBA00001974"/>
    </source>
</evidence>
<dbReference type="SUPFAM" id="SSF47203">
    <property type="entry name" value="Acyl-CoA dehydrogenase C-terminal domain-like"/>
    <property type="match status" value="1"/>
</dbReference>
<proteinExistence type="inferred from homology"/>
<dbReference type="PANTHER" id="PTHR42803:SF1">
    <property type="entry name" value="BROAD-SPECIFICITY LINEAR ACYL-COA DEHYDROGENASE FADE5"/>
    <property type="match status" value="1"/>
</dbReference>
<comment type="function">
    <text evidence="7">Involved in the assimilation of dimethylsulphoniopropionate (DMSP), an important compound in the fixation of carbon in marine phytoplankton, by mediating the conversion of 3-(methylthio)propanoyl-CoA (MMPA-CoA) to 3-(methylthio)acryloyl-CoA (MTA-CoA).</text>
</comment>
<dbReference type="RefSeq" id="WP_114959213.1">
    <property type="nucleotide sequence ID" value="NZ_MSZW01000034.1"/>
</dbReference>
<evidence type="ECO:0000256" key="4">
    <source>
        <dbReference type="ARBA" id="ARBA00022827"/>
    </source>
</evidence>
<evidence type="ECO:0000256" key="9">
    <source>
        <dbReference type="ARBA" id="ARBA00069043"/>
    </source>
</evidence>
<comment type="caution">
    <text evidence="15">The sequence shown here is derived from an EMBL/GenBank/DDBJ whole genome shotgun (WGS) entry which is preliminary data.</text>
</comment>
<name>A0A4R3NFT6_9GAMM</name>
<evidence type="ECO:0000313" key="15">
    <source>
        <dbReference type="EMBL" id="TCT26113.1"/>
    </source>
</evidence>
<dbReference type="Pfam" id="PF00441">
    <property type="entry name" value="Acyl-CoA_dh_1"/>
    <property type="match status" value="1"/>
</dbReference>
<evidence type="ECO:0000259" key="11">
    <source>
        <dbReference type="Pfam" id="PF00441"/>
    </source>
</evidence>
<dbReference type="GO" id="GO:0050660">
    <property type="term" value="F:flavin adenine dinucleotide binding"/>
    <property type="evidence" value="ECO:0007669"/>
    <property type="project" value="InterPro"/>
</dbReference>
<dbReference type="GO" id="GO:0016627">
    <property type="term" value="F:oxidoreductase activity, acting on the CH-CH group of donors"/>
    <property type="evidence" value="ECO:0007669"/>
    <property type="project" value="InterPro"/>
</dbReference>
<dbReference type="InterPro" id="IPR009075">
    <property type="entry name" value="AcylCo_DH/oxidase_C"/>
</dbReference>
<dbReference type="Pfam" id="PF02770">
    <property type="entry name" value="Acyl-CoA_dh_M"/>
    <property type="match status" value="1"/>
</dbReference>
<comment type="similarity">
    <text evidence="2 10">Belongs to the acyl-CoA dehydrogenase family.</text>
</comment>
<accession>A0A4R3NFT6</accession>
<dbReference type="AlphaFoldDB" id="A0A4R3NFT6"/>
<sequence>MSTYKAPLDDLRFGLYDVLGAEALFARLGHADANRELVDAVLDEAARFTETVLAPLNRVGDEIGCSYDKATGNVTPPPGFKQAFDQFVEGGWTGLTNAPEHGGQGMPALLGGVLTEMVDSANLAWGNFPMLSHGAVKALETYGEDWQKDVFLKPLVAGTWTGTMCLTEPHCGTDLGLIKTRAEPIADGKYAITGTKIFITAGEHDLVPNIVHLVLAKLPDAPPGAKGISLFVVPKFKVARDGTVGERNAVRCGAIEHKMGIHGSATCVMNFDGAEGYLVGQPHKGLQAMFVMMNSARLGVGVQGLGLSERAYQNALRYARERLQSRSLSGPKYPDKPADPLIVQPDVRRMLLTQKALIEGGRLLSLHAYSLLDVAEKSSDAGERAQAETLVSWLTPISKACLTEWSIENTYNALQCFGGHGYIHEHGMEQYARDARITTLYEGTTGIQSLDLIGRKTAATQGAGLKLFLADVETFAKQHEGDAALAEFIAPLRAKCAEWGKLTQDVLQRAAANPEELGAASTDYLLYSGYVVLAYWWARSVAAANASQRPQAFKDAKRDTARFYFARVLPRTLAHKAAIDAGADPLMALPDAGFGPQ</sequence>
<evidence type="ECO:0000256" key="5">
    <source>
        <dbReference type="ARBA" id="ARBA00023002"/>
    </source>
</evidence>
<evidence type="ECO:0000256" key="6">
    <source>
        <dbReference type="ARBA" id="ARBA00051388"/>
    </source>
</evidence>
<organism evidence="15 16">
    <name type="scientific">Thermomonas haemolytica</name>
    <dbReference type="NCBI Taxonomy" id="141949"/>
    <lineage>
        <taxon>Bacteria</taxon>
        <taxon>Pseudomonadati</taxon>
        <taxon>Pseudomonadota</taxon>
        <taxon>Gammaproteobacteria</taxon>
        <taxon>Lysobacterales</taxon>
        <taxon>Lysobacteraceae</taxon>
        <taxon>Thermomonas</taxon>
    </lineage>
</organism>
<evidence type="ECO:0000256" key="3">
    <source>
        <dbReference type="ARBA" id="ARBA00022630"/>
    </source>
</evidence>
<keyword evidence="16" id="KW-1185">Reference proteome</keyword>
<feature type="domain" description="Acetyl-CoA dehydrogenase-like C-terminal" evidence="14">
    <location>
        <begin position="468"/>
        <end position="590"/>
    </location>
</feature>
<dbReference type="InterPro" id="IPR037069">
    <property type="entry name" value="AcylCoA_DH/ox_N_sf"/>
</dbReference>